<gene>
    <name evidence="3" type="ORF">rosag_25620</name>
</gene>
<evidence type="ECO:0000313" key="3">
    <source>
        <dbReference type="EMBL" id="GLC26049.1"/>
    </source>
</evidence>
<dbReference type="RefSeq" id="WP_284350519.1">
    <property type="nucleotide sequence ID" value="NZ_BRXS01000004.1"/>
</dbReference>
<feature type="transmembrane region" description="Helical" evidence="1">
    <location>
        <begin position="371"/>
        <end position="391"/>
    </location>
</feature>
<dbReference type="AlphaFoldDB" id="A0AA37Q468"/>
<sequence length="405" mass="44776">MTATLSPRAISTVPRAAATARRLAAVDALRGVAMVLMTLDHVRDYFGDASVNPTTAATTSVALFLTRWVTHLCAPTFFLLTGTGAYLSARRRDPAALSRFLASRGLWLLVLDTVVLRCLGWQFNVDFQVTLLLVLWALGWAMLVLAVLVRWPARVAGAFGVAMIVGHNLLDGVRAESLGALGPLWMVLHQPGLLLPPPHAVLVAYPLVPWVGVAAAGYALGAVFAWEPARRRAFLARLGAACALAFLVLRAANVYGDPRPWSVQAAPWRTVLSFLDTTKYPPSLLFLLMTLGPALLLLAALDRRVPRWLRPVEVLGRVPLFYFAMHVVLIHLLAVAACWWRYGAVHWMFESPTPDRYPFTQPPGWPSPLPVVYAVWALVVVALWPLCRWFAAVKARRRDWWLGYL</sequence>
<evidence type="ECO:0000313" key="4">
    <source>
        <dbReference type="Proteomes" id="UP001161325"/>
    </source>
</evidence>
<feature type="transmembrane region" description="Helical" evidence="1">
    <location>
        <begin position="68"/>
        <end position="89"/>
    </location>
</feature>
<keyword evidence="1" id="KW-0812">Transmembrane</keyword>
<evidence type="ECO:0000256" key="1">
    <source>
        <dbReference type="SAM" id="Phobius"/>
    </source>
</evidence>
<evidence type="ECO:0000259" key="2">
    <source>
        <dbReference type="Pfam" id="PF07786"/>
    </source>
</evidence>
<dbReference type="PANTHER" id="PTHR40407">
    <property type="entry name" value="MEMBRANE PROTEIN-LIKE PROTEIN"/>
    <property type="match status" value="1"/>
</dbReference>
<feature type="transmembrane region" description="Helical" evidence="1">
    <location>
        <begin position="233"/>
        <end position="252"/>
    </location>
</feature>
<proteinExistence type="predicted"/>
<feature type="transmembrane region" description="Helical" evidence="1">
    <location>
        <begin position="283"/>
        <end position="301"/>
    </location>
</feature>
<feature type="domain" description="Heparan-alpha-glucosaminide N-acetyltransferase catalytic" evidence="2">
    <location>
        <begin position="22"/>
        <end position="233"/>
    </location>
</feature>
<feature type="transmembrane region" description="Helical" evidence="1">
    <location>
        <begin position="321"/>
        <end position="342"/>
    </location>
</feature>
<dbReference type="InterPro" id="IPR012429">
    <property type="entry name" value="HGSNAT_cat"/>
</dbReference>
<accession>A0AA37Q468</accession>
<keyword evidence="1" id="KW-1133">Transmembrane helix</keyword>
<feature type="transmembrane region" description="Helical" evidence="1">
    <location>
        <begin position="207"/>
        <end position="226"/>
    </location>
</feature>
<dbReference type="EMBL" id="BRXS01000004">
    <property type="protein sequence ID" value="GLC26049.1"/>
    <property type="molecule type" value="Genomic_DNA"/>
</dbReference>
<protein>
    <recommendedName>
        <fullName evidence="2">Heparan-alpha-glucosaminide N-acetyltransferase catalytic domain-containing protein</fullName>
    </recommendedName>
</protein>
<name>A0AA37Q468_9BACT</name>
<dbReference type="Pfam" id="PF07786">
    <property type="entry name" value="HGSNAT_cat"/>
    <property type="match status" value="1"/>
</dbReference>
<feature type="transmembrane region" description="Helical" evidence="1">
    <location>
        <begin position="101"/>
        <end position="123"/>
    </location>
</feature>
<dbReference type="Proteomes" id="UP001161325">
    <property type="component" value="Unassembled WGS sequence"/>
</dbReference>
<reference evidence="3" key="1">
    <citation type="submission" date="2022-08" db="EMBL/GenBank/DDBJ databases">
        <title>Draft genome sequencing of Roseisolibacter agri AW1220.</title>
        <authorList>
            <person name="Tobiishi Y."/>
            <person name="Tonouchi A."/>
        </authorList>
    </citation>
    <scope>NUCLEOTIDE SEQUENCE</scope>
    <source>
        <strain evidence="3">AW1220</strain>
    </source>
</reference>
<keyword evidence="1" id="KW-0472">Membrane</keyword>
<dbReference type="PANTHER" id="PTHR40407:SF1">
    <property type="entry name" value="HEPARAN-ALPHA-GLUCOSAMINIDE N-ACETYLTRANSFERASE CATALYTIC DOMAIN-CONTAINING PROTEIN"/>
    <property type="match status" value="1"/>
</dbReference>
<feature type="transmembrane region" description="Helical" evidence="1">
    <location>
        <begin position="129"/>
        <end position="149"/>
    </location>
</feature>
<keyword evidence="4" id="KW-1185">Reference proteome</keyword>
<organism evidence="3 4">
    <name type="scientific">Roseisolibacter agri</name>
    <dbReference type="NCBI Taxonomy" id="2014610"/>
    <lineage>
        <taxon>Bacteria</taxon>
        <taxon>Pseudomonadati</taxon>
        <taxon>Gemmatimonadota</taxon>
        <taxon>Gemmatimonadia</taxon>
        <taxon>Gemmatimonadales</taxon>
        <taxon>Gemmatimonadaceae</taxon>
        <taxon>Roseisolibacter</taxon>
    </lineage>
</organism>
<comment type="caution">
    <text evidence="3">The sequence shown here is derived from an EMBL/GenBank/DDBJ whole genome shotgun (WGS) entry which is preliminary data.</text>
</comment>